<name>A0A1U9NL00_9BACT</name>
<keyword evidence="2" id="KW-1185">Reference proteome</keyword>
<accession>A0A1U9NL00</accession>
<organism evidence="1 2">
    <name type="scientific">Anaerohalosphaera lusitana</name>
    <dbReference type="NCBI Taxonomy" id="1936003"/>
    <lineage>
        <taxon>Bacteria</taxon>
        <taxon>Pseudomonadati</taxon>
        <taxon>Planctomycetota</taxon>
        <taxon>Phycisphaerae</taxon>
        <taxon>Sedimentisphaerales</taxon>
        <taxon>Anaerohalosphaeraceae</taxon>
        <taxon>Anaerohalosphaera</taxon>
    </lineage>
</organism>
<protein>
    <submittedName>
        <fullName evidence="1">Uncharacterized protein</fullName>
    </submittedName>
</protein>
<dbReference type="AlphaFoldDB" id="A0A1U9NL00"/>
<dbReference type="Proteomes" id="UP000189674">
    <property type="component" value="Chromosome"/>
</dbReference>
<dbReference type="KEGG" id="alus:STSP2_01781"/>
<sequence length="33" mass="3711">MIFVTVTLRVSNDIIHVLTMVKLLDKQGVKKVA</sequence>
<proteinExistence type="predicted"/>
<reference evidence="2" key="1">
    <citation type="submission" date="2017-02" db="EMBL/GenBank/DDBJ databases">
        <title>Comparative genomics and description of representatives of a novel lineage of planctomycetes thriving in anoxic sediments.</title>
        <authorList>
            <person name="Spring S."/>
            <person name="Bunk B."/>
            <person name="Sproer C."/>
        </authorList>
    </citation>
    <scope>NUCLEOTIDE SEQUENCE [LARGE SCALE GENOMIC DNA]</scope>
    <source>
        <strain evidence="2">ST-NAGAB-D1</strain>
    </source>
</reference>
<evidence type="ECO:0000313" key="2">
    <source>
        <dbReference type="Proteomes" id="UP000189674"/>
    </source>
</evidence>
<evidence type="ECO:0000313" key="1">
    <source>
        <dbReference type="EMBL" id="AQT68613.1"/>
    </source>
</evidence>
<gene>
    <name evidence="1" type="ORF">STSP2_01781</name>
</gene>
<dbReference type="EMBL" id="CP019791">
    <property type="protein sequence ID" value="AQT68613.1"/>
    <property type="molecule type" value="Genomic_DNA"/>
</dbReference>
<dbReference type="STRING" id="1936003.STSP2_01781"/>